<feature type="compositionally biased region" description="Pro residues" evidence="9">
    <location>
        <begin position="663"/>
        <end position="673"/>
    </location>
</feature>
<feature type="compositionally biased region" description="Low complexity" evidence="9">
    <location>
        <begin position="651"/>
        <end position="662"/>
    </location>
</feature>
<feature type="domain" description="Aminoacyl-tRNA synthetase class Ia" evidence="10">
    <location>
        <begin position="20"/>
        <end position="700"/>
    </location>
</feature>
<dbReference type="EMBL" id="CAXAMM010015891">
    <property type="protein sequence ID" value="CAK9037505.1"/>
    <property type="molecule type" value="Genomic_DNA"/>
</dbReference>
<dbReference type="InterPro" id="IPR009080">
    <property type="entry name" value="tRNAsynth_Ia_anticodon-bd"/>
</dbReference>
<gene>
    <name evidence="12" type="ORF">SCF082_LOCUS22199</name>
</gene>
<keyword evidence="3" id="KW-0547">Nucleotide-binding</keyword>
<dbReference type="CDD" id="cd07961">
    <property type="entry name" value="Anticodon_Ia_Ile_ABEc"/>
    <property type="match status" value="1"/>
</dbReference>
<dbReference type="Pfam" id="PF08264">
    <property type="entry name" value="Anticodon_1"/>
    <property type="match status" value="1"/>
</dbReference>
<evidence type="ECO:0000256" key="5">
    <source>
        <dbReference type="ARBA" id="ARBA00022917"/>
    </source>
</evidence>
<feature type="domain" description="Methionyl/Valyl/Leucyl/Isoleucyl-tRNA synthetase anticodon-binding" evidence="11">
    <location>
        <begin position="830"/>
        <end position="1000"/>
    </location>
</feature>
<evidence type="ECO:0000256" key="7">
    <source>
        <dbReference type="ARBA" id="ARBA00032665"/>
    </source>
</evidence>
<dbReference type="SUPFAM" id="SSF50677">
    <property type="entry name" value="ValRS/IleRS/LeuRS editing domain"/>
    <property type="match status" value="1"/>
</dbReference>
<evidence type="ECO:0000256" key="3">
    <source>
        <dbReference type="ARBA" id="ARBA00022741"/>
    </source>
</evidence>
<evidence type="ECO:0000256" key="4">
    <source>
        <dbReference type="ARBA" id="ARBA00022840"/>
    </source>
</evidence>
<dbReference type="PANTHER" id="PTHR42780:SF1">
    <property type="entry name" value="ISOLEUCINE--TRNA LIGASE, CYTOPLASMIC"/>
    <property type="match status" value="1"/>
</dbReference>
<proteinExistence type="inferred from homology"/>
<evidence type="ECO:0000256" key="9">
    <source>
        <dbReference type="SAM" id="MobiDB-lite"/>
    </source>
</evidence>
<dbReference type="InterPro" id="IPR023586">
    <property type="entry name" value="Ile-tRNA-ligase_type2"/>
</dbReference>
<sequence>MFSPVEGSVSFPKLEEEVGAFWKASEIYHKSLAQREGAKPFVFYEGPPTANGMPHPGHCLTRAIKDLFPRYKTMRGYRCERKAGWDTHGLPVEVEVCKQLGIHSKEEIEEYGVEPFIQLCQQSVWRYMQEWERLTERLGFWVDLEKAYVTYHQSYVESVWWSLKNLFDRGLLYQGHKIVWWWAQGGTALSSGEVGQGYREVADPSVFVVCNCVDSNERLVVWTTTPWTLPANQFVAVNPELEYVAVRFDHPKLPLDEQASLIIAKDLVDKLAEKLPKYYKVASKKKAEYKVIQTYRGSDLIGRRYSPPFHWFSHELTDSEEKSAPKVDPTGKLLTGETEHLYWRIVPAQFVTTDSGTGLVHIAPAFGEVDYEVLASERARFSDPQTLELFNPVRPDGTYDERGNWDGVAGQYVKDCDKQLTKHLSNLNKLLMQEQYLHDYPFCWRAEEDPLIQYPRESWFIKTTAFKDAMLENNQQINWLPEHIKDGRMGKFLESNVDWALSRERYWGTPLPIWQCEETGKQEAIGGYDELLAKPGVSGTEVWEAAKKANPELPDDLQVHKPYIDAVTYDSPFAKGARMQRVSEVIDCWYDSGAMPFAQWGYKGQQSGEAKERFESQFPADFISEALDQTRGWFYSQLAISTMLFGEKSDAATPGADASGSPAPSPQSPVPVAQPPHPFRNCIVLGLMLSEWYEDKKDSKKLYLTEEEAKAACGKGFKHAVGKMSKSKRNYREPNEIFDRYGADALRWYLFANQPPWTSIRYSEQSIKDSIPEFLLRLWNCYSFMVIYANIDEWDPAEECGVRNAECGISEEVFAKAESYRPVFDRDEIDRWILSELNRTVALVTERMDAYDNFGACGAINEFVDALSNWYVRRSRDRFWAKDKRAVDKLDAYWTLYECLLTTTKLIAPFVPFLADAMWRNLAGVFGNGGDSQLDQQSPVSSPQPLFPESVHLCDYPEPHSALVDEELSERMALVRLISSLGRRAREMENLKVRQPLAKVEVILADTKHQSWLEEHAGVIADELNVKAVEYSDEPEKYVDHQVLPNFKLLGKKLGKLMPKVKAELNKASGSELLANIRDNGKINLAVEGQEIELLPEEVEVRITAKEGYASANDKGVVVVLATELTPELLAEGVARDLVRAIQDTRKDLGCEFTDRIEVGIVTDDETVKAAVEQFADYIAGETLSISVKLGPIEGVEPIEITLGDAVVKLYIKVQK</sequence>
<dbReference type="Pfam" id="PF00133">
    <property type="entry name" value="tRNA-synt_1"/>
    <property type="match status" value="2"/>
</dbReference>
<dbReference type="EC" id="6.1.1.5" evidence="1"/>
<evidence type="ECO:0000259" key="10">
    <source>
        <dbReference type="Pfam" id="PF00133"/>
    </source>
</evidence>
<organism evidence="12 13">
    <name type="scientific">Durusdinium trenchii</name>
    <dbReference type="NCBI Taxonomy" id="1381693"/>
    <lineage>
        <taxon>Eukaryota</taxon>
        <taxon>Sar</taxon>
        <taxon>Alveolata</taxon>
        <taxon>Dinophyceae</taxon>
        <taxon>Suessiales</taxon>
        <taxon>Symbiodiniaceae</taxon>
        <taxon>Durusdinium</taxon>
    </lineage>
</organism>
<evidence type="ECO:0000256" key="6">
    <source>
        <dbReference type="ARBA" id="ARBA00023146"/>
    </source>
</evidence>
<dbReference type="InterPro" id="IPR002301">
    <property type="entry name" value="Ile-tRNA-ligase"/>
</dbReference>
<comment type="caution">
    <text evidence="12">The sequence shown here is derived from an EMBL/GenBank/DDBJ whole genome shotgun (WGS) entry which is preliminary data.</text>
</comment>
<evidence type="ECO:0000259" key="11">
    <source>
        <dbReference type="Pfam" id="PF08264"/>
    </source>
</evidence>
<dbReference type="GO" id="GO:0016874">
    <property type="term" value="F:ligase activity"/>
    <property type="evidence" value="ECO:0007669"/>
    <property type="project" value="UniProtKB-KW"/>
</dbReference>
<dbReference type="InterPro" id="IPR002300">
    <property type="entry name" value="aa-tRNA-synth_Ia"/>
</dbReference>
<dbReference type="Gene3D" id="1.10.730.10">
    <property type="entry name" value="Isoleucyl-tRNA Synthetase, Domain 1"/>
    <property type="match status" value="1"/>
</dbReference>
<dbReference type="InterPro" id="IPR009008">
    <property type="entry name" value="Val/Leu/Ile-tRNA-synth_edit"/>
</dbReference>
<feature type="domain" description="Aminoacyl-tRNA synthetase class Ia" evidence="10">
    <location>
        <begin position="723"/>
        <end position="754"/>
    </location>
</feature>
<dbReference type="Proteomes" id="UP001642464">
    <property type="component" value="Unassembled WGS sequence"/>
</dbReference>
<reference evidence="12 13" key="1">
    <citation type="submission" date="2024-02" db="EMBL/GenBank/DDBJ databases">
        <authorList>
            <person name="Chen Y."/>
            <person name="Shah S."/>
            <person name="Dougan E. K."/>
            <person name="Thang M."/>
            <person name="Chan C."/>
        </authorList>
    </citation>
    <scope>NUCLEOTIDE SEQUENCE [LARGE SCALE GENOMIC DNA]</scope>
</reference>
<dbReference type="InterPro" id="IPR013155">
    <property type="entry name" value="M/V/L/I-tRNA-synth_anticd-bd"/>
</dbReference>
<feature type="region of interest" description="Disordered" evidence="9">
    <location>
        <begin position="651"/>
        <end position="673"/>
    </location>
</feature>
<name>A0ABP0LGV9_9DINO</name>
<dbReference type="InterPro" id="IPR033709">
    <property type="entry name" value="Anticodon_Ile_ABEc"/>
</dbReference>
<evidence type="ECO:0000256" key="1">
    <source>
        <dbReference type="ARBA" id="ARBA00013165"/>
    </source>
</evidence>
<keyword evidence="13" id="KW-1185">Reference proteome</keyword>
<protein>
    <recommendedName>
        <fullName evidence="1">isoleucine--tRNA ligase</fullName>
        <ecNumber evidence="1">6.1.1.5</ecNumber>
    </recommendedName>
    <alternativeName>
        <fullName evidence="7">Isoleucyl-tRNA synthetase</fullName>
    </alternativeName>
</protein>
<evidence type="ECO:0000256" key="2">
    <source>
        <dbReference type="ARBA" id="ARBA00022598"/>
    </source>
</evidence>
<keyword evidence="4" id="KW-0067">ATP-binding</keyword>
<keyword evidence="2 12" id="KW-0436">Ligase</keyword>
<dbReference type="Gene3D" id="3.40.50.620">
    <property type="entry name" value="HUPs"/>
    <property type="match status" value="2"/>
</dbReference>
<keyword evidence="6" id="KW-0030">Aminoacyl-tRNA synthetase</keyword>
<keyword evidence="5" id="KW-0648">Protein biosynthesis</keyword>
<evidence type="ECO:0000256" key="8">
    <source>
        <dbReference type="ARBA" id="ARBA00048359"/>
    </source>
</evidence>
<dbReference type="SUPFAM" id="SSF47323">
    <property type="entry name" value="Anticodon-binding domain of a subclass of class I aminoacyl-tRNA synthetases"/>
    <property type="match status" value="1"/>
</dbReference>
<dbReference type="HAMAP" id="MF_02003">
    <property type="entry name" value="Ile_tRNA_synth_type2"/>
    <property type="match status" value="1"/>
</dbReference>
<dbReference type="PANTHER" id="PTHR42780">
    <property type="entry name" value="SOLEUCYL-TRNA SYNTHETASE"/>
    <property type="match status" value="1"/>
</dbReference>
<dbReference type="Pfam" id="PF19302">
    <property type="entry name" value="DUF5915"/>
    <property type="match status" value="1"/>
</dbReference>
<dbReference type="SUPFAM" id="SSF52374">
    <property type="entry name" value="Nucleotidylyl transferase"/>
    <property type="match status" value="1"/>
</dbReference>
<accession>A0ABP0LGV9</accession>
<dbReference type="PRINTS" id="PR00984">
    <property type="entry name" value="TRNASYNTHILE"/>
</dbReference>
<evidence type="ECO:0000313" key="13">
    <source>
        <dbReference type="Proteomes" id="UP001642464"/>
    </source>
</evidence>
<comment type="catalytic activity">
    <reaction evidence="8">
        <text>tRNA(Ile) + L-isoleucine + ATP = L-isoleucyl-tRNA(Ile) + AMP + diphosphate</text>
        <dbReference type="Rhea" id="RHEA:11060"/>
        <dbReference type="Rhea" id="RHEA-COMP:9666"/>
        <dbReference type="Rhea" id="RHEA-COMP:9695"/>
        <dbReference type="ChEBI" id="CHEBI:30616"/>
        <dbReference type="ChEBI" id="CHEBI:33019"/>
        <dbReference type="ChEBI" id="CHEBI:58045"/>
        <dbReference type="ChEBI" id="CHEBI:78442"/>
        <dbReference type="ChEBI" id="CHEBI:78528"/>
        <dbReference type="ChEBI" id="CHEBI:456215"/>
        <dbReference type="EC" id="6.1.1.5"/>
    </reaction>
</comment>
<dbReference type="InterPro" id="IPR014729">
    <property type="entry name" value="Rossmann-like_a/b/a_fold"/>
</dbReference>
<evidence type="ECO:0000313" key="12">
    <source>
        <dbReference type="EMBL" id="CAK9037505.1"/>
    </source>
</evidence>